<name>A0AAW7ZET8_9FIRM</name>
<organism evidence="1 2">
    <name type="scientific">Desulforamulus aquiferis</name>
    <dbReference type="NCBI Taxonomy" id="1397668"/>
    <lineage>
        <taxon>Bacteria</taxon>
        <taxon>Bacillati</taxon>
        <taxon>Bacillota</taxon>
        <taxon>Clostridia</taxon>
        <taxon>Eubacteriales</taxon>
        <taxon>Peptococcaceae</taxon>
        <taxon>Desulforamulus</taxon>
    </lineage>
</organism>
<dbReference type="AlphaFoldDB" id="A0AAW7ZET8"/>
<protein>
    <submittedName>
        <fullName evidence="1">Uncharacterized protein</fullName>
    </submittedName>
</protein>
<reference evidence="1" key="1">
    <citation type="journal article" date="2023" name="J. Hazard. Mater.">
        <title>Anaerobic biodegradation of pyrene and benzo[a]pyrene by a new sulfate-reducing Desulforamulus aquiferis strain DSA.</title>
        <authorList>
            <person name="Zhang Z."/>
            <person name="Sun J."/>
            <person name="Gong X."/>
            <person name="Wang C."/>
            <person name="Wang H."/>
        </authorList>
    </citation>
    <scope>NUCLEOTIDE SEQUENCE</scope>
    <source>
        <strain evidence="1">DSA</strain>
    </source>
</reference>
<gene>
    <name evidence="1" type="ORF">P6N53_11235</name>
</gene>
<keyword evidence="2" id="KW-1185">Reference proteome</keyword>
<dbReference type="EMBL" id="JARPTC010000016">
    <property type="protein sequence ID" value="MDO7787792.1"/>
    <property type="molecule type" value="Genomic_DNA"/>
</dbReference>
<dbReference type="RefSeq" id="WP_304543131.1">
    <property type="nucleotide sequence ID" value="NZ_JARPTC010000016.1"/>
</dbReference>
<reference evidence="1" key="2">
    <citation type="submission" date="2023-03" db="EMBL/GenBank/DDBJ databases">
        <authorList>
            <person name="Zhang Z."/>
        </authorList>
    </citation>
    <scope>NUCLEOTIDE SEQUENCE</scope>
    <source>
        <strain evidence="1">DSA</strain>
    </source>
</reference>
<sequence>MGTDRPQAGRDYYFVKFNPELKHQGGEFNLNNYVVYKARLIKVTEDSYLIQNDQLETLELKNTLLFNSKDEAEKYKLHLSF</sequence>
<evidence type="ECO:0000313" key="2">
    <source>
        <dbReference type="Proteomes" id="UP001172911"/>
    </source>
</evidence>
<accession>A0AAW7ZET8</accession>
<evidence type="ECO:0000313" key="1">
    <source>
        <dbReference type="EMBL" id="MDO7787792.1"/>
    </source>
</evidence>
<dbReference type="Proteomes" id="UP001172911">
    <property type="component" value="Unassembled WGS sequence"/>
</dbReference>
<proteinExistence type="predicted"/>
<comment type="caution">
    <text evidence="1">The sequence shown here is derived from an EMBL/GenBank/DDBJ whole genome shotgun (WGS) entry which is preliminary data.</text>
</comment>